<organism evidence="1">
    <name type="scientific">hydrothermal vent metagenome</name>
    <dbReference type="NCBI Taxonomy" id="652676"/>
    <lineage>
        <taxon>unclassified sequences</taxon>
        <taxon>metagenomes</taxon>
        <taxon>ecological metagenomes</taxon>
    </lineage>
</organism>
<reference evidence="1" key="1">
    <citation type="submission" date="2015-10" db="EMBL/GenBank/DDBJ databases">
        <authorList>
            <person name="Gilbert D.G."/>
        </authorList>
    </citation>
    <scope>NUCLEOTIDE SEQUENCE</scope>
</reference>
<dbReference type="EMBL" id="CZQD01000038">
    <property type="protein sequence ID" value="CUS57218.1"/>
    <property type="molecule type" value="Genomic_DNA"/>
</dbReference>
<dbReference type="Gene3D" id="3.90.79.10">
    <property type="entry name" value="Nucleoside Triphosphate Pyrophosphohydrolase"/>
    <property type="match status" value="1"/>
</dbReference>
<evidence type="ECO:0000313" key="1">
    <source>
        <dbReference type="EMBL" id="CUS57218.1"/>
    </source>
</evidence>
<accession>A0A160U111</accession>
<dbReference type="AlphaFoldDB" id="A0A160U111"/>
<sequence length="61" mass="6832">MSDISPGPESEEVALFDWKDLPWANLAFPTVVWALTHFSSVRNRAAFVPFSNPPGTEQLTR</sequence>
<proteinExistence type="predicted"/>
<protein>
    <submittedName>
        <fullName evidence="1">MutT/nudix family protein</fullName>
    </submittedName>
</protein>
<gene>
    <name evidence="1" type="ORF">MGWOODY_Hyp821</name>
</gene>
<name>A0A160U111_9ZZZZ</name>